<evidence type="ECO:0000256" key="1">
    <source>
        <dbReference type="SAM" id="MobiDB-lite"/>
    </source>
</evidence>
<keyword evidence="4" id="KW-1185">Reference proteome</keyword>
<dbReference type="EMBL" id="CAJNOR010006575">
    <property type="protein sequence ID" value="CAF1598731.1"/>
    <property type="molecule type" value="Genomic_DNA"/>
</dbReference>
<dbReference type="Gene3D" id="2.60.40.2440">
    <property type="entry name" value="Carbohydrate binding type-21 domain"/>
    <property type="match status" value="1"/>
</dbReference>
<sequence>MSLNAKATNGNGNVDTTFLSSNHKVIHYLQNSTLNSNNSSNILRKPTAQTSDLFPAKETSVNNNIDQQSSTRIRSCSEAGSSSSANDTLSRSDFCLGSSLSDPGVYCSIFSSNTSSSGICSTFSDAGHEEGTSTSSEELDFNLGFDQISDNDDLEIANLNEIDDDECEQREGDQQRISTKNWTTSGDTATLLDTNESNLDARISELEEFLRKSYNSSNIDDYEFNNDDTITANQTKQKPRVPFLHDSTHTLCAQDRFSAYTEDDDHEHEQITNGIGVRSNSLGIVSPNKNVALLDKAPKKVVRFADMLGLDLESIRYMTPPDQSTNSLIQECIRIKLEQLRLAKNQSNLSSSSSSSQSLCPFNLPNINTRSSSSSTLTNAVKPTSRYFLISKHFTSPTNIIPLIYDQQVMLECLYTKDSIAYGTVRVHNCAYDKRIFARITDNDWQSYQDIQAWHSMNYPNDNTDTFTFEIRLGKYKDANEVPKQIYFAVCLQAMCREFWDNNHGWNYILGVLER</sequence>
<evidence type="ECO:0000313" key="3">
    <source>
        <dbReference type="EMBL" id="CAF1598731.1"/>
    </source>
</evidence>
<dbReference type="PROSITE" id="PS51159">
    <property type="entry name" value="CBM21"/>
    <property type="match status" value="1"/>
</dbReference>
<comment type="caution">
    <text evidence="3">The sequence shown here is derived from an EMBL/GenBank/DDBJ whole genome shotgun (WGS) entry which is preliminary data.</text>
</comment>
<dbReference type="Pfam" id="PF03370">
    <property type="entry name" value="CBM_21"/>
    <property type="match status" value="1"/>
</dbReference>
<dbReference type="InterPro" id="IPR005036">
    <property type="entry name" value="CBM21_dom"/>
</dbReference>
<reference evidence="3" key="1">
    <citation type="submission" date="2021-02" db="EMBL/GenBank/DDBJ databases">
        <authorList>
            <person name="Nowell W R."/>
        </authorList>
    </citation>
    <scope>NUCLEOTIDE SEQUENCE</scope>
</reference>
<dbReference type="Proteomes" id="UP000663828">
    <property type="component" value="Unassembled WGS sequence"/>
</dbReference>
<dbReference type="PANTHER" id="PTHR12307:SF36">
    <property type="entry name" value="GLYCOGEN-BINDING SUBUNIT 76A"/>
    <property type="match status" value="1"/>
</dbReference>
<dbReference type="GO" id="GO:0005979">
    <property type="term" value="P:regulation of glycogen biosynthetic process"/>
    <property type="evidence" value="ECO:0007669"/>
    <property type="project" value="TreeGrafter"/>
</dbReference>
<dbReference type="PANTHER" id="PTHR12307">
    <property type="entry name" value="PROTEIN PHOSPHATASE 1 REGULATORY SUBUNIT"/>
    <property type="match status" value="1"/>
</dbReference>
<feature type="compositionally biased region" description="Polar residues" evidence="1">
    <location>
        <begin position="65"/>
        <end position="74"/>
    </location>
</feature>
<proteinExistence type="predicted"/>
<dbReference type="GO" id="GO:0000164">
    <property type="term" value="C:protein phosphatase type 1 complex"/>
    <property type="evidence" value="ECO:0007669"/>
    <property type="project" value="TreeGrafter"/>
</dbReference>
<feature type="region of interest" description="Disordered" evidence="1">
    <location>
        <begin position="65"/>
        <end position="88"/>
    </location>
</feature>
<protein>
    <recommendedName>
        <fullName evidence="2">CBM21 domain-containing protein</fullName>
    </recommendedName>
</protein>
<dbReference type="InterPro" id="IPR050782">
    <property type="entry name" value="PP1_regulatory_subunit_3"/>
</dbReference>
<dbReference type="GO" id="GO:2001069">
    <property type="term" value="F:glycogen binding"/>
    <property type="evidence" value="ECO:0007669"/>
    <property type="project" value="TreeGrafter"/>
</dbReference>
<dbReference type="GO" id="GO:0008157">
    <property type="term" value="F:protein phosphatase 1 binding"/>
    <property type="evidence" value="ECO:0007669"/>
    <property type="project" value="TreeGrafter"/>
</dbReference>
<feature type="domain" description="CBM21" evidence="2">
    <location>
        <begin position="401"/>
        <end position="511"/>
    </location>
</feature>
<accession>A0A816ASM4</accession>
<name>A0A816ASM4_ADIRI</name>
<dbReference type="InterPro" id="IPR038175">
    <property type="entry name" value="CBM21_dom_sf"/>
</dbReference>
<organism evidence="3 4">
    <name type="scientific">Adineta ricciae</name>
    <name type="common">Rotifer</name>
    <dbReference type="NCBI Taxonomy" id="249248"/>
    <lineage>
        <taxon>Eukaryota</taxon>
        <taxon>Metazoa</taxon>
        <taxon>Spiralia</taxon>
        <taxon>Gnathifera</taxon>
        <taxon>Rotifera</taxon>
        <taxon>Eurotatoria</taxon>
        <taxon>Bdelloidea</taxon>
        <taxon>Adinetida</taxon>
        <taxon>Adinetidae</taxon>
        <taxon>Adineta</taxon>
    </lineage>
</organism>
<evidence type="ECO:0000313" key="4">
    <source>
        <dbReference type="Proteomes" id="UP000663828"/>
    </source>
</evidence>
<dbReference type="AlphaFoldDB" id="A0A816ASM4"/>
<evidence type="ECO:0000259" key="2">
    <source>
        <dbReference type="PROSITE" id="PS51159"/>
    </source>
</evidence>
<gene>
    <name evidence="3" type="ORF">XAT740_LOCUS47429</name>
</gene>